<reference evidence="11 12" key="1">
    <citation type="journal article" date="2019" name="Sci. Rep.">
        <title>Comparative genomics of chytrid fungi reveal insights into the obligate biotrophic and pathogenic lifestyle of Synchytrium endobioticum.</title>
        <authorList>
            <person name="van de Vossenberg B.T.L.H."/>
            <person name="Warris S."/>
            <person name="Nguyen H.D.T."/>
            <person name="van Gent-Pelzer M.P.E."/>
            <person name="Joly D.L."/>
            <person name="van de Geest H.C."/>
            <person name="Bonants P.J.M."/>
            <person name="Smith D.S."/>
            <person name="Levesque C.A."/>
            <person name="van der Lee T.A.J."/>
        </authorList>
    </citation>
    <scope>NUCLEOTIDE SEQUENCE [LARGE SCALE GENOMIC DNA]</scope>
    <source>
        <strain evidence="11 12">JEL517</strain>
    </source>
</reference>
<proteinExistence type="inferred from homology"/>
<evidence type="ECO:0000256" key="10">
    <source>
        <dbReference type="SAM" id="MobiDB-lite"/>
    </source>
</evidence>
<comment type="similarity">
    <text evidence="3">Belongs to the CNOT11 family.</text>
</comment>
<evidence type="ECO:0000256" key="8">
    <source>
        <dbReference type="ARBA" id="ARBA00023163"/>
    </source>
</evidence>
<dbReference type="PANTHER" id="PTHR15975:SF0">
    <property type="entry name" value="CCR4-NOT TRANSCRIPTION COMPLEX SUBUNIT 11"/>
    <property type="match status" value="1"/>
</dbReference>
<dbReference type="Proteomes" id="UP000319731">
    <property type="component" value="Unassembled WGS sequence"/>
</dbReference>
<keyword evidence="8" id="KW-0804">Transcription</keyword>
<comment type="caution">
    <text evidence="11">The sequence shown here is derived from an EMBL/GenBank/DDBJ whole genome shotgun (WGS) entry which is preliminary data.</text>
</comment>
<feature type="compositionally biased region" description="Low complexity" evidence="10">
    <location>
        <begin position="1"/>
        <end position="17"/>
    </location>
</feature>
<keyword evidence="6" id="KW-0805">Transcription regulation</keyword>
<dbReference type="GeneID" id="42004560"/>
<dbReference type="STRING" id="1806994.A0A507C7B6"/>
<evidence type="ECO:0000256" key="6">
    <source>
        <dbReference type="ARBA" id="ARBA00023015"/>
    </source>
</evidence>
<dbReference type="AlphaFoldDB" id="A0A507C7B6"/>
<dbReference type="GO" id="GO:0005737">
    <property type="term" value="C:cytoplasm"/>
    <property type="evidence" value="ECO:0007669"/>
    <property type="project" value="UniProtKB-SubCell"/>
</dbReference>
<dbReference type="Pfam" id="PF10155">
    <property type="entry name" value="CNOT11"/>
    <property type="match status" value="1"/>
</dbReference>
<dbReference type="EMBL" id="QEAO01000017">
    <property type="protein sequence ID" value="TPX33886.1"/>
    <property type="molecule type" value="Genomic_DNA"/>
</dbReference>
<name>A0A507C7B6_9FUNG</name>
<evidence type="ECO:0000313" key="11">
    <source>
        <dbReference type="EMBL" id="TPX33886.1"/>
    </source>
</evidence>
<feature type="region of interest" description="Disordered" evidence="10">
    <location>
        <begin position="1"/>
        <end position="26"/>
    </location>
</feature>
<evidence type="ECO:0000256" key="9">
    <source>
        <dbReference type="ARBA" id="ARBA00023242"/>
    </source>
</evidence>
<dbReference type="PANTHER" id="PTHR15975">
    <property type="entry name" value="CCR4-NOT TRANSCRIPTION COMPLEX SUBUNIT 11"/>
    <property type="match status" value="1"/>
</dbReference>
<evidence type="ECO:0000256" key="4">
    <source>
        <dbReference type="ARBA" id="ARBA00014872"/>
    </source>
</evidence>
<dbReference type="InterPro" id="IPR019312">
    <property type="entry name" value="CNOT11"/>
</dbReference>
<evidence type="ECO:0000256" key="7">
    <source>
        <dbReference type="ARBA" id="ARBA00023158"/>
    </source>
</evidence>
<evidence type="ECO:0000256" key="5">
    <source>
        <dbReference type="ARBA" id="ARBA00022490"/>
    </source>
</evidence>
<organism evidence="11 12">
    <name type="scientific">Synchytrium microbalum</name>
    <dbReference type="NCBI Taxonomy" id="1806994"/>
    <lineage>
        <taxon>Eukaryota</taxon>
        <taxon>Fungi</taxon>
        <taxon>Fungi incertae sedis</taxon>
        <taxon>Chytridiomycota</taxon>
        <taxon>Chytridiomycota incertae sedis</taxon>
        <taxon>Chytridiomycetes</taxon>
        <taxon>Synchytriales</taxon>
        <taxon>Synchytriaceae</taxon>
        <taxon>Synchytrium</taxon>
    </lineage>
</organism>
<comment type="subcellular location">
    <subcellularLocation>
        <location evidence="2">Cytoplasm</location>
    </subcellularLocation>
    <subcellularLocation>
        <location evidence="1">Nucleus</location>
    </subcellularLocation>
</comment>
<evidence type="ECO:0000313" key="12">
    <source>
        <dbReference type="Proteomes" id="UP000319731"/>
    </source>
</evidence>
<keyword evidence="9" id="KW-0539">Nucleus</keyword>
<dbReference type="RefSeq" id="XP_031024770.1">
    <property type="nucleotide sequence ID" value="XM_031169263.1"/>
</dbReference>
<keyword evidence="7" id="KW-0943">RNA-mediated gene silencing</keyword>
<dbReference type="GO" id="GO:0030014">
    <property type="term" value="C:CCR4-NOT complex"/>
    <property type="evidence" value="ECO:0007669"/>
    <property type="project" value="InterPro"/>
</dbReference>
<accession>A0A507C7B6</accession>
<dbReference type="GO" id="GO:0031047">
    <property type="term" value="P:regulatory ncRNA-mediated gene silencing"/>
    <property type="evidence" value="ECO:0007669"/>
    <property type="project" value="UniProtKB-KW"/>
</dbReference>
<evidence type="ECO:0000256" key="2">
    <source>
        <dbReference type="ARBA" id="ARBA00004496"/>
    </source>
</evidence>
<sequence length="457" mass="51365">MNAAAWASNSNNAPHNNGKSPPATGDLSNIITSRDLDYIYNALSNTDTQMVSVAVGLSRVLSVNHHVCATALAVLLKERVLLPSPILRIQALFLLWYYFRTTPVSQHPFLKTFLDYSDQSTDGMSNNLAISWCERWVVRSILYEEYTPLASVSARSLIERITPSEAVRALLDPNYPSLLKEMQEQVDKDARNLAPGFMLISPEPGAREPALVEALTAAKQLFEAVGPGNHSQLLGFQPNVDPGPPPPLSFTNQVIWIEPKMPIHQLEWDYNLGIDLAKRDEARKLILLGYSVPLSITQLQKIMRQLERHPKLVFDCGLSPDKIPDLVENNPNVASEVLIRLMGSAKISEYLQVLVNVNMSLRSMEVVNRLATSSSGVPPEFIHLYITNCIQNCETIRDKYMQNRQVRLVCVFLQSLIRNRIVTTNDDLVEISTFCVQFSRIREAAALYRLLKKEEVK</sequence>
<dbReference type="GO" id="GO:0005634">
    <property type="term" value="C:nucleus"/>
    <property type="evidence" value="ECO:0007669"/>
    <property type="project" value="UniProtKB-SubCell"/>
</dbReference>
<dbReference type="OrthoDB" id="10265389at2759"/>
<keyword evidence="5" id="KW-0963">Cytoplasm</keyword>
<evidence type="ECO:0000256" key="3">
    <source>
        <dbReference type="ARBA" id="ARBA00008030"/>
    </source>
</evidence>
<protein>
    <recommendedName>
        <fullName evidence="4">CCR4-NOT transcription complex subunit 11</fullName>
    </recommendedName>
</protein>
<gene>
    <name evidence="11" type="ORF">SmJEL517_g03335</name>
</gene>
<keyword evidence="12" id="KW-1185">Reference proteome</keyword>
<evidence type="ECO:0000256" key="1">
    <source>
        <dbReference type="ARBA" id="ARBA00004123"/>
    </source>
</evidence>